<dbReference type="Proteomes" id="UP000203990">
    <property type="component" value="Segment"/>
</dbReference>
<dbReference type="KEGG" id="vg:26523133"/>
<sequence length="67" mass="7764">MGRYEKDLIEMGRLQERGEILEHIVKAVTNNQRKRDQFERGSLNRAALTVAIDELLYVGDFIMKRGA</sequence>
<evidence type="ECO:0000313" key="1">
    <source>
        <dbReference type="EMBL" id="ALM02554.1"/>
    </source>
</evidence>
<dbReference type="RefSeq" id="YP_009187780.1">
    <property type="nucleotide sequence ID" value="NC_028659.1"/>
</dbReference>
<organism evidence="1 2">
    <name type="scientific">Klebsiella phage vB_KpnM_KB57</name>
    <dbReference type="NCBI Taxonomy" id="1719140"/>
    <lineage>
        <taxon>Viruses</taxon>
        <taxon>Duplodnaviria</taxon>
        <taxon>Heunggongvirae</taxon>
        <taxon>Uroviricota</taxon>
        <taxon>Caudoviricetes</taxon>
        <taxon>Vequintavirinae</taxon>
        <taxon>Mydovirus</taxon>
        <taxon>Mydovirus KB57</taxon>
    </lineage>
</organism>
<gene>
    <name evidence="1" type="ORF">KB57_167</name>
</gene>
<dbReference type="GeneID" id="26523133"/>
<proteinExistence type="predicted"/>
<keyword evidence="2" id="KW-1185">Reference proteome</keyword>
<protein>
    <submittedName>
        <fullName evidence="1">Uncharacterized protein</fullName>
    </submittedName>
</protein>
<accession>A0A0S1S3L8</accession>
<evidence type="ECO:0000313" key="2">
    <source>
        <dbReference type="Proteomes" id="UP000203990"/>
    </source>
</evidence>
<dbReference type="EMBL" id="KT934943">
    <property type="protein sequence ID" value="ALM02554.1"/>
    <property type="molecule type" value="Genomic_DNA"/>
</dbReference>
<reference evidence="1 2" key="1">
    <citation type="submission" date="2015-10" db="EMBL/GenBank/DDBJ databases">
        <title>Complete genome sequence of Klebsiella pneumoniae bacteriophage vB_KpnM_KB57.</title>
        <authorList>
            <person name="Volozhantsev N.V."/>
            <person name="Popova A.V."/>
            <person name="Krasilnikova V.M."/>
            <person name="Bogun A.G."/>
        </authorList>
    </citation>
    <scope>NUCLEOTIDE SEQUENCE [LARGE SCALE GENOMIC DNA]</scope>
</reference>
<name>A0A0S1S3L8_9CAUD</name>